<keyword evidence="1" id="KW-1133">Transmembrane helix</keyword>
<dbReference type="OrthoDB" id="9811754at2"/>
<dbReference type="SUPFAM" id="SSF111369">
    <property type="entry name" value="HlyD-like secretion proteins"/>
    <property type="match status" value="2"/>
</dbReference>
<name>A0A5C5VFA5_9BACT</name>
<evidence type="ECO:0000256" key="1">
    <source>
        <dbReference type="SAM" id="Phobius"/>
    </source>
</evidence>
<dbReference type="Gene3D" id="2.40.50.100">
    <property type="match status" value="1"/>
</dbReference>
<dbReference type="Gene3D" id="2.40.30.170">
    <property type="match status" value="1"/>
</dbReference>
<organism evidence="2 3">
    <name type="scientific">Posidoniimonas corsicana</name>
    <dbReference type="NCBI Taxonomy" id="1938618"/>
    <lineage>
        <taxon>Bacteria</taxon>
        <taxon>Pseudomonadati</taxon>
        <taxon>Planctomycetota</taxon>
        <taxon>Planctomycetia</taxon>
        <taxon>Pirellulales</taxon>
        <taxon>Lacipirellulaceae</taxon>
        <taxon>Posidoniimonas</taxon>
    </lineage>
</organism>
<keyword evidence="1" id="KW-0472">Membrane</keyword>
<dbReference type="InterPro" id="IPR050739">
    <property type="entry name" value="MFP"/>
</dbReference>
<dbReference type="EMBL" id="SIHJ01000001">
    <property type="protein sequence ID" value="TWT37314.1"/>
    <property type="molecule type" value="Genomic_DNA"/>
</dbReference>
<protein>
    <submittedName>
        <fullName evidence="2">Inner membrane protein YiaV</fullName>
    </submittedName>
</protein>
<reference evidence="2 3" key="1">
    <citation type="submission" date="2019-02" db="EMBL/GenBank/DDBJ databases">
        <title>Deep-cultivation of Planctomycetes and their phenomic and genomic characterization uncovers novel biology.</title>
        <authorList>
            <person name="Wiegand S."/>
            <person name="Jogler M."/>
            <person name="Boedeker C."/>
            <person name="Pinto D."/>
            <person name="Vollmers J."/>
            <person name="Rivas-Marin E."/>
            <person name="Kohn T."/>
            <person name="Peeters S.H."/>
            <person name="Heuer A."/>
            <person name="Rast P."/>
            <person name="Oberbeckmann S."/>
            <person name="Bunk B."/>
            <person name="Jeske O."/>
            <person name="Meyerdierks A."/>
            <person name="Storesund J.E."/>
            <person name="Kallscheuer N."/>
            <person name="Luecker S."/>
            <person name="Lage O.M."/>
            <person name="Pohl T."/>
            <person name="Merkel B.J."/>
            <person name="Hornburger P."/>
            <person name="Mueller R.-W."/>
            <person name="Bruemmer F."/>
            <person name="Labrenz M."/>
            <person name="Spormann A.M."/>
            <person name="Op Den Camp H."/>
            <person name="Overmann J."/>
            <person name="Amann R."/>
            <person name="Jetten M.S.M."/>
            <person name="Mascher T."/>
            <person name="Medema M.H."/>
            <person name="Devos D.P."/>
            <person name="Kaster A.-K."/>
            <person name="Ovreas L."/>
            <person name="Rohde M."/>
            <person name="Galperin M.Y."/>
            <person name="Jogler C."/>
        </authorList>
    </citation>
    <scope>NUCLEOTIDE SEQUENCE [LARGE SCALE GENOMIC DNA]</scope>
    <source>
        <strain evidence="2 3">KOR34</strain>
    </source>
</reference>
<dbReference type="Proteomes" id="UP000316714">
    <property type="component" value="Unassembled WGS sequence"/>
</dbReference>
<keyword evidence="1" id="KW-0812">Transmembrane</keyword>
<feature type="transmembrane region" description="Helical" evidence="1">
    <location>
        <begin position="28"/>
        <end position="47"/>
    </location>
</feature>
<proteinExistence type="predicted"/>
<evidence type="ECO:0000313" key="2">
    <source>
        <dbReference type="EMBL" id="TWT37314.1"/>
    </source>
</evidence>
<evidence type="ECO:0000313" key="3">
    <source>
        <dbReference type="Proteomes" id="UP000316714"/>
    </source>
</evidence>
<comment type="caution">
    <text evidence="2">The sequence shown here is derived from an EMBL/GenBank/DDBJ whole genome shotgun (WGS) entry which is preliminary data.</text>
</comment>
<accession>A0A5C5VFA5</accession>
<gene>
    <name evidence="2" type="primary">yiaV</name>
    <name evidence="2" type="ORF">KOR34_22620</name>
</gene>
<dbReference type="RefSeq" id="WP_146564658.1">
    <property type="nucleotide sequence ID" value="NZ_SIHJ01000001.1"/>
</dbReference>
<dbReference type="PANTHER" id="PTHR30386:SF18">
    <property type="entry name" value="INNER MEMBRANE PROTEIN YIAV-RELATED"/>
    <property type="match status" value="1"/>
</dbReference>
<dbReference type="AlphaFoldDB" id="A0A5C5VFA5"/>
<keyword evidence="3" id="KW-1185">Reference proteome</keyword>
<sequence>MIAIVTLCYITLIIVIYKVLKIRPNPKNVAAMVVLGVGMIGAIVIFWKFSSPMSGRAVVGRYTVSLVPQVKGPITKIHAEPNTPLKGGQDILFQIQRDTFQNMVDQLTESLRAARKSVDQLAAAAIGAESAVKKADASRAAAAAELSVAQETAKQNADAISELQLQELTQKLNAADAAVEQAQAVLVQAKIGQQAGESTAKSLESQLANAQFDLDQTTVYAPADGFVTNWTVREGAMAVPLPLSPMGTFVDTSRTVVVASFPQNILKNVQPGDRAELAFKARPGVVLPAEVETIIPATGEGQFTVSGTLPSAASIGSQGMLAVKFRLDDQQAADELPMGAAGVAAIYTQTGKPFQMISKVTVRMKAWLYYLLPF</sequence>
<dbReference type="PANTHER" id="PTHR30386">
    <property type="entry name" value="MEMBRANE FUSION SUBUNIT OF EMRAB-TOLC MULTIDRUG EFFLUX PUMP"/>
    <property type="match status" value="1"/>
</dbReference>
<dbReference type="Gene3D" id="1.10.287.470">
    <property type="entry name" value="Helix hairpin bin"/>
    <property type="match status" value="1"/>
</dbReference>